<dbReference type="EMBL" id="FNAL01000033">
    <property type="protein sequence ID" value="SDE16249.1"/>
    <property type="molecule type" value="Genomic_DNA"/>
</dbReference>
<evidence type="ECO:0000313" key="1">
    <source>
        <dbReference type="EMBL" id="SDE16249.1"/>
    </source>
</evidence>
<accession>A0A1G7AN11</accession>
<dbReference type="Proteomes" id="UP000198501">
    <property type="component" value="Unassembled WGS sequence"/>
</dbReference>
<name>A0A1G7AN11_9GAMM</name>
<sequence length="43" mass="5013">MRFHKLKLVDGEEAINNLDCAFEAKLEAFHSLYDVNRPDYIGE</sequence>
<reference evidence="1 2" key="1">
    <citation type="submission" date="2016-10" db="EMBL/GenBank/DDBJ databases">
        <authorList>
            <person name="de Groot N.N."/>
        </authorList>
    </citation>
    <scope>NUCLEOTIDE SEQUENCE [LARGE SCALE GENOMIC DNA]</scope>
    <source>
        <strain evidence="1 2">DSM 23406</strain>
    </source>
</reference>
<proteinExistence type="predicted"/>
<evidence type="ECO:0000313" key="2">
    <source>
        <dbReference type="Proteomes" id="UP000198501"/>
    </source>
</evidence>
<dbReference type="AlphaFoldDB" id="A0A1G7AN11"/>
<organism evidence="1 2">
    <name type="scientific">Psychrobacter pacificensis</name>
    <dbReference type="NCBI Taxonomy" id="112002"/>
    <lineage>
        <taxon>Bacteria</taxon>
        <taxon>Pseudomonadati</taxon>
        <taxon>Pseudomonadota</taxon>
        <taxon>Gammaproteobacteria</taxon>
        <taxon>Moraxellales</taxon>
        <taxon>Moraxellaceae</taxon>
        <taxon>Psychrobacter</taxon>
    </lineage>
</organism>
<gene>
    <name evidence="1" type="ORF">SAMN05660405_02541</name>
</gene>
<protein>
    <submittedName>
        <fullName evidence="1">Uncharacterized protein</fullName>
    </submittedName>
</protein>